<dbReference type="RefSeq" id="XP_013281283.1">
    <property type="nucleotide sequence ID" value="XM_013425829.1"/>
</dbReference>
<feature type="compositionally biased region" description="Low complexity" evidence="1">
    <location>
        <begin position="235"/>
        <end position="246"/>
    </location>
</feature>
<dbReference type="GeneID" id="25309411"/>
<dbReference type="InterPro" id="IPR051870">
    <property type="entry name" value="Elongin-A_domain"/>
</dbReference>
<dbReference type="GO" id="GO:0006368">
    <property type="term" value="P:transcription elongation by RNA polymerase II"/>
    <property type="evidence" value="ECO:0007669"/>
    <property type="project" value="InterPro"/>
</dbReference>
<dbReference type="Gene3D" id="6.10.250.3180">
    <property type="match status" value="1"/>
</dbReference>
<name>A0A0D2GFZ1_9EURO</name>
<evidence type="ECO:0000313" key="3">
    <source>
        <dbReference type="Proteomes" id="UP000053029"/>
    </source>
</evidence>
<gene>
    <name evidence="2" type="ORF">Z517_09921</name>
</gene>
<feature type="compositionally biased region" description="Basic and acidic residues" evidence="1">
    <location>
        <begin position="364"/>
        <end position="381"/>
    </location>
</feature>
<feature type="compositionally biased region" description="Low complexity" evidence="1">
    <location>
        <begin position="303"/>
        <end position="313"/>
    </location>
</feature>
<dbReference type="EMBL" id="KN846974">
    <property type="protein sequence ID" value="KIW77475.1"/>
    <property type="molecule type" value="Genomic_DNA"/>
</dbReference>
<dbReference type="Proteomes" id="UP000053029">
    <property type="component" value="Unassembled WGS sequence"/>
</dbReference>
<evidence type="ECO:0008006" key="4">
    <source>
        <dbReference type="Google" id="ProtNLM"/>
    </source>
</evidence>
<dbReference type="PANTHER" id="PTHR15141">
    <property type="entry name" value="TRANSCRIPTION ELONGATION FACTOR B POLYPEPTIDE 3"/>
    <property type="match status" value="1"/>
</dbReference>
<evidence type="ECO:0000313" key="2">
    <source>
        <dbReference type="EMBL" id="KIW77475.1"/>
    </source>
</evidence>
<dbReference type="PANTHER" id="PTHR15141:SF76">
    <property type="entry name" value="TRANSCRIPTION ELONGATION FACTOR B POLYPEPTIDE 3"/>
    <property type="match status" value="1"/>
</dbReference>
<dbReference type="VEuPathDB" id="FungiDB:Z517_09921"/>
<dbReference type="HOGENOM" id="CLU_048904_1_1_1"/>
<dbReference type="InterPro" id="IPR010684">
    <property type="entry name" value="RNA_pol_II_trans_fac_SIII_A"/>
</dbReference>
<organism evidence="2 3">
    <name type="scientific">Fonsecaea pedrosoi CBS 271.37</name>
    <dbReference type="NCBI Taxonomy" id="1442368"/>
    <lineage>
        <taxon>Eukaryota</taxon>
        <taxon>Fungi</taxon>
        <taxon>Dikarya</taxon>
        <taxon>Ascomycota</taxon>
        <taxon>Pezizomycotina</taxon>
        <taxon>Eurotiomycetes</taxon>
        <taxon>Chaetothyriomycetidae</taxon>
        <taxon>Chaetothyriales</taxon>
        <taxon>Herpotrichiellaceae</taxon>
        <taxon>Fonsecaea</taxon>
    </lineage>
</organism>
<keyword evidence="3" id="KW-1185">Reference proteome</keyword>
<dbReference type="OrthoDB" id="21513at2759"/>
<feature type="compositionally biased region" description="Acidic residues" evidence="1">
    <location>
        <begin position="353"/>
        <end position="363"/>
    </location>
</feature>
<dbReference type="GO" id="GO:0070449">
    <property type="term" value="C:elongin complex"/>
    <property type="evidence" value="ECO:0007669"/>
    <property type="project" value="InterPro"/>
</dbReference>
<feature type="compositionally biased region" description="Low complexity" evidence="1">
    <location>
        <begin position="390"/>
        <end position="408"/>
    </location>
</feature>
<evidence type="ECO:0000256" key="1">
    <source>
        <dbReference type="SAM" id="MobiDB-lite"/>
    </source>
</evidence>
<sequence>MPVDSLLDMARRACVRNVHRITDIGDIDYDLIRPILLKIESPEKLHQLELSSPQIIGHDAEIWLNFIKRDIPDWDLKRHEPSNPKNWYKVYKKLKAEATKDSSNDEAMLKAALADIQKGKEQNTAVIASTALSAGLLSSSNASGPSRRARIQWNYISGKTGAKGASKMTLMEKIRKEARDAKAGKMNRPMHELQKKQTGVVKAPAQFVEEVKKMKIVQATEAKKALSPPLKRPVSGTGASGNAGTSRPPMFAPSTQIPKPRPQPAVAGGGKPYDLTSDRESRLRALKSGRPISTVDPEPYETSQAQASASNSARDLQSPLNSVQRNSQKRKNGKVPGNSRGVDDINGSLTLDFLEDSDGDDIQDQPRRTRESVENKVETPRKLLKPNNALASELPPRSRSPLKLSPAPGSRPLGSQSVKRKYEAPNLFYTAPNKRPKPV</sequence>
<accession>A0A0D2GFZ1</accession>
<dbReference type="Pfam" id="PF06881">
    <property type="entry name" value="Elongin_A"/>
    <property type="match status" value="1"/>
</dbReference>
<reference evidence="2 3" key="1">
    <citation type="submission" date="2015-01" db="EMBL/GenBank/DDBJ databases">
        <title>The Genome Sequence of Fonsecaea pedrosoi CBS 271.37.</title>
        <authorList>
            <consortium name="The Broad Institute Genomics Platform"/>
            <person name="Cuomo C."/>
            <person name="de Hoog S."/>
            <person name="Gorbushina A."/>
            <person name="Stielow B."/>
            <person name="Teixiera M."/>
            <person name="Abouelleil A."/>
            <person name="Chapman S.B."/>
            <person name="Priest M."/>
            <person name="Young S.K."/>
            <person name="Wortman J."/>
            <person name="Nusbaum C."/>
            <person name="Birren B."/>
        </authorList>
    </citation>
    <scope>NUCLEOTIDE SEQUENCE [LARGE SCALE GENOMIC DNA]</scope>
    <source>
        <strain evidence="2 3">CBS 271.37</strain>
    </source>
</reference>
<dbReference type="AlphaFoldDB" id="A0A0D2GFZ1"/>
<feature type="region of interest" description="Disordered" evidence="1">
    <location>
        <begin position="222"/>
        <end position="439"/>
    </location>
</feature>
<feature type="compositionally biased region" description="Polar residues" evidence="1">
    <location>
        <begin position="314"/>
        <end position="326"/>
    </location>
</feature>
<dbReference type="STRING" id="1442368.A0A0D2GFZ1"/>
<protein>
    <recommendedName>
        <fullName evidence="4">Elongin-A</fullName>
    </recommendedName>
</protein>
<proteinExistence type="predicted"/>